<proteinExistence type="predicted"/>
<organism evidence="1 2">
    <name type="scientific">Nonomuraea insulae</name>
    <dbReference type="NCBI Taxonomy" id="1616787"/>
    <lineage>
        <taxon>Bacteria</taxon>
        <taxon>Bacillati</taxon>
        <taxon>Actinomycetota</taxon>
        <taxon>Actinomycetes</taxon>
        <taxon>Streptosporangiales</taxon>
        <taxon>Streptosporangiaceae</taxon>
        <taxon>Nonomuraea</taxon>
    </lineage>
</organism>
<keyword evidence="2" id="KW-1185">Reference proteome</keyword>
<dbReference type="InterPro" id="IPR033889">
    <property type="entry name" value="LanC"/>
</dbReference>
<dbReference type="CDD" id="cd04793">
    <property type="entry name" value="LanC"/>
    <property type="match status" value="1"/>
</dbReference>
<dbReference type="Gene3D" id="1.50.10.20">
    <property type="match status" value="1"/>
</dbReference>
<accession>A0ABW1CFH4</accession>
<gene>
    <name evidence="1" type="ORF">ACFPZ3_11220</name>
</gene>
<comment type="caution">
    <text evidence="1">The sequence shown here is derived from an EMBL/GenBank/DDBJ whole genome shotgun (WGS) entry which is preliminary data.</text>
</comment>
<dbReference type="PRINTS" id="PR01955">
    <property type="entry name" value="LANCFRANKIA"/>
</dbReference>
<dbReference type="Pfam" id="PF05147">
    <property type="entry name" value="LANC_like"/>
    <property type="match status" value="1"/>
</dbReference>
<sequence>MDRERDLLADLLKVASCAGESFQRMRARRMAECIAVRLAEEADREESITHESRQRVLGSRRGPSLYGGQAGSAVVFRVAAQAAEAGVPWEQLCRRALSAAAAATREQPLRGIGLAGGSSGLALALTVCAELEPGYSPSLARLSRRLSRQIVDSPPPRGDTGSAISDYDVVSGASGALGALLSLPADGEDHRMAIHALLDYLIWLCSSAPGLENWRISSGSAFPPVLREVFPHGYVDLGLAHGIAGPLAALAMAWMAGYRRPGQRAAMERTVDCLLESCVRDAEGRAWPLGVGLDEHGRRRMTAAPAGRTAWCYGAPGICCALLHASSALEDRALRAVAAESMEAAVRRLGAEARGMSSTLCHGLAGMLSMCQRFARTSDGHRFEHAIDTLIEVLLARCEASLPLMVQDLEADGSTVDCPSLLLGAAGVALALWSVSRPIGTTWERALMIS</sequence>
<dbReference type="EMBL" id="JBHSPA010000014">
    <property type="protein sequence ID" value="MFC5824419.1"/>
    <property type="molecule type" value="Genomic_DNA"/>
</dbReference>
<dbReference type="SUPFAM" id="SSF158745">
    <property type="entry name" value="LanC-like"/>
    <property type="match status" value="1"/>
</dbReference>
<dbReference type="Proteomes" id="UP001596058">
    <property type="component" value="Unassembled WGS sequence"/>
</dbReference>
<dbReference type="PRINTS" id="PR01950">
    <property type="entry name" value="LANCSUPER"/>
</dbReference>
<reference evidence="2" key="1">
    <citation type="journal article" date="2019" name="Int. J. Syst. Evol. Microbiol.">
        <title>The Global Catalogue of Microorganisms (GCM) 10K type strain sequencing project: providing services to taxonomists for standard genome sequencing and annotation.</title>
        <authorList>
            <consortium name="The Broad Institute Genomics Platform"/>
            <consortium name="The Broad Institute Genome Sequencing Center for Infectious Disease"/>
            <person name="Wu L."/>
            <person name="Ma J."/>
        </authorList>
    </citation>
    <scope>NUCLEOTIDE SEQUENCE [LARGE SCALE GENOMIC DNA]</scope>
    <source>
        <strain evidence="2">CCUG 53903</strain>
    </source>
</reference>
<evidence type="ECO:0000313" key="2">
    <source>
        <dbReference type="Proteomes" id="UP001596058"/>
    </source>
</evidence>
<dbReference type="SMART" id="SM01260">
    <property type="entry name" value="LANC_like"/>
    <property type="match status" value="1"/>
</dbReference>
<dbReference type="InterPro" id="IPR007822">
    <property type="entry name" value="LANC-like"/>
</dbReference>
<protein>
    <submittedName>
        <fullName evidence="1">Lanthionine synthetase C family protein</fullName>
    </submittedName>
</protein>
<evidence type="ECO:0000313" key="1">
    <source>
        <dbReference type="EMBL" id="MFC5824419.1"/>
    </source>
</evidence>
<name>A0ABW1CFH4_9ACTN</name>